<protein>
    <submittedName>
        <fullName evidence="4">Uncharacterized protein</fullName>
    </submittedName>
</protein>
<dbReference type="EMBL" id="JBICCN010000300">
    <property type="protein sequence ID" value="KAL3079812.1"/>
    <property type="molecule type" value="Genomic_DNA"/>
</dbReference>
<feature type="compositionally biased region" description="Polar residues" evidence="1">
    <location>
        <begin position="164"/>
        <end position="177"/>
    </location>
</feature>
<name>A0ABD2IKY5_HETSC</name>
<comment type="caution">
    <text evidence="4">The sequence shown here is derived from an EMBL/GenBank/DDBJ whole genome shotgun (WGS) entry which is preliminary data.</text>
</comment>
<feature type="transmembrane region" description="Helical" evidence="2">
    <location>
        <begin position="36"/>
        <end position="60"/>
    </location>
</feature>
<evidence type="ECO:0000313" key="5">
    <source>
        <dbReference type="Proteomes" id="UP001620645"/>
    </source>
</evidence>
<feature type="chain" id="PRO_5044842821" evidence="3">
    <location>
        <begin position="27"/>
        <end position="313"/>
    </location>
</feature>
<gene>
    <name evidence="4" type="ORF">niasHS_014094</name>
</gene>
<proteinExistence type="predicted"/>
<evidence type="ECO:0000313" key="4">
    <source>
        <dbReference type="EMBL" id="KAL3079812.1"/>
    </source>
</evidence>
<keyword evidence="3" id="KW-0732">Signal</keyword>
<dbReference type="Proteomes" id="UP001620645">
    <property type="component" value="Unassembled WGS sequence"/>
</dbReference>
<keyword evidence="2" id="KW-0472">Membrane</keyword>
<keyword evidence="2" id="KW-1133">Transmembrane helix</keyword>
<evidence type="ECO:0000256" key="3">
    <source>
        <dbReference type="SAM" id="SignalP"/>
    </source>
</evidence>
<evidence type="ECO:0000256" key="1">
    <source>
        <dbReference type="SAM" id="MobiDB-lite"/>
    </source>
</evidence>
<accession>A0ABD2IKY5</accession>
<dbReference type="AlphaFoldDB" id="A0ABD2IKY5"/>
<feature type="region of interest" description="Disordered" evidence="1">
    <location>
        <begin position="164"/>
        <end position="195"/>
    </location>
</feature>
<keyword evidence="5" id="KW-1185">Reference proteome</keyword>
<reference evidence="4 5" key="1">
    <citation type="submission" date="2024-10" db="EMBL/GenBank/DDBJ databases">
        <authorList>
            <person name="Kim D."/>
        </authorList>
    </citation>
    <scope>NUCLEOTIDE SEQUENCE [LARGE SCALE GENOMIC DNA]</scope>
    <source>
        <strain evidence="4">Taebaek</strain>
    </source>
</reference>
<evidence type="ECO:0000256" key="2">
    <source>
        <dbReference type="SAM" id="Phobius"/>
    </source>
</evidence>
<keyword evidence="2" id="KW-0812">Transmembrane</keyword>
<feature type="signal peptide" evidence="3">
    <location>
        <begin position="1"/>
        <end position="26"/>
    </location>
</feature>
<sequence length="313" mass="35142">MPILPKASLFLRFSAILFVLPTPSTALPPDDMHLFFTIFIVLFLSAIVISVGFAAALYLFCRKKSEKNWTNSRTFAQWDGQPTKMQKMSSPFSAQSAKFKEKKNVSNGISMPNRFLAFCSSVANSLRVALWKISEVFKSRHKTRPPFTHFPSESPQPSYISVMSPNEMSPQQYHQFPSSPPPNGQMPSSSSSHRLRSILKKPRTVPHAIALPNGTDQRRGTVAAGAATVSYRIPVLRAANLPPVEPRAAPRPQVPRKWEWHAHFREFPPGDRVVEDRVEREECLRNGRLMAVERLTRTIRASADIGGQSATYI</sequence>
<organism evidence="4 5">
    <name type="scientific">Heterodera schachtii</name>
    <name type="common">Sugarbeet cyst nematode worm</name>
    <name type="synonym">Tylenchus schachtii</name>
    <dbReference type="NCBI Taxonomy" id="97005"/>
    <lineage>
        <taxon>Eukaryota</taxon>
        <taxon>Metazoa</taxon>
        <taxon>Ecdysozoa</taxon>
        <taxon>Nematoda</taxon>
        <taxon>Chromadorea</taxon>
        <taxon>Rhabditida</taxon>
        <taxon>Tylenchina</taxon>
        <taxon>Tylenchomorpha</taxon>
        <taxon>Tylenchoidea</taxon>
        <taxon>Heteroderidae</taxon>
        <taxon>Heteroderinae</taxon>
        <taxon>Heterodera</taxon>
    </lineage>
</organism>